<evidence type="ECO:0000313" key="4">
    <source>
        <dbReference type="Proteomes" id="UP000317429"/>
    </source>
</evidence>
<sequence length="483" mass="52082">MNMIQLRALASRWLEEGLEAEELHELEATLSENGEARRTFLAYMSIHAELSNISAGKEWVSELTRSAPPQPAGAAVSTSAAPYLLRNAFGLAIAASLMLIALGVWRGSDWDRDAAQDRQIAANVAQGPAMLSGIQPLSENCRWYVEEANRGQPESIQPGDVIRVTSGRLSLEYSHGTKVVLHSPAAYQLLSDMKAKMIVGRLKATVSEGGKGFSVATPRATVVDLGTEFGVEVSDDGATDVLVFQGEVDVDLHGDLAGVSPAQRLHMGEGVRLDARGTKSRIVSIKESSYSEQGEMDHDLPLVIAEVRDNILRNSLFSFYEIVATGLGEDSLAYVDRIAHEYNGVTAAGMPEYLIGAEYVKMFNSDKLNPSISIDVKLSTPAKLYVFLDDRLEPPSWLVEGFRDTGDDIGIDAGPYQSVGPEWFNTGPTGVGPGESVENQLSVWVREIPGPGVFRLGPAVESEGSTGDSNMYGIAATPLVRKK</sequence>
<dbReference type="InterPro" id="IPR012373">
    <property type="entry name" value="Ferrdict_sens_TM"/>
</dbReference>
<dbReference type="InterPro" id="IPR006860">
    <property type="entry name" value="FecR"/>
</dbReference>
<accession>A0A518DBM5</accession>
<dbReference type="EMBL" id="CP036291">
    <property type="protein sequence ID" value="QDU88863.1"/>
    <property type="molecule type" value="Genomic_DNA"/>
</dbReference>
<keyword evidence="4" id="KW-1185">Reference proteome</keyword>
<dbReference type="Gene3D" id="2.60.120.1440">
    <property type="match status" value="1"/>
</dbReference>
<proteinExistence type="predicted"/>
<organism evidence="3 4">
    <name type="scientific">Pirellulimonas nuda</name>
    <dbReference type="NCBI Taxonomy" id="2528009"/>
    <lineage>
        <taxon>Bacteria</taxon>
        <taxon>Pseudomonadati</taxon>
        <taxon>Planctomycetota</taxon>
        <taxon>Planctomycetia</taxon>
        <taxon>Pirellulales</taxon>
        <taxon>Lacipirellulaceae</taxon>
        <taxon>Pirellulimonas</taxon>
    </lineage>
</organism>
<evidence type="ECO:0000256" key="1">
    <source>
        <dbReference type="SAM" id="Phobius"/>
    </source>
</evidence>
<dbReference type="GO" id="GO:0003700">
    <property type="term" value="F:DNA-binding transcription factor activity"/>
    <property type="evidence" value="ECO:0007669"/>
    <property type="project" value="InterPro"/>
</dbReference>
<dbReference type="GO" id="GO:0016989">
    <property type="term" value="F:sigma factor antagonist activity"/>
    <property type="evidence" value="ECO:0007669"/>
    <property type="project" value="TreeGrafter"/>
</dbReference>
<evidence type="ECO:0000313" key="3">
    <source>
        <dbReference type="EMBL" id="QDU88863.1"/>
    </source>
</evidence>
<dbReference type="PANTHER" id="PTHR30273:SF2">
    <property type="entry name" value="PROTEIN FECR"/>
    <property type="match status" value="1"/>
</dbReference>
<dbReference type="Proteomes" id="UP000317429">
    <property type="component" value="Chromosome"/>
</dbReference>
<protein>
    <submittedName>
        <fullName evidence="3">FecR protein</fullName>
    </submittedName>
</protein>
<dbReference type="KEGG" id="pnd:Pla175_22470"/>
<reference evidence="3 4" key="1">
    <citation type="submission" date="2019-02" db="EMBL/GenBank/DDBJ databases">
        <title>Deep-cultivation of Planctomycetes and their phenomic and genomic characterization uncovers novel biology.</title>
        <authorList>
            <person name="Wiegand S."/>
            <person name="Jogler M."/>
            <person name="Boedeker C."/>
            <person name="Pinto D."/>
            <person name="Vollmers J."/>
            <person name="Rivas-Marin E."/>
            <person name="Kohn T."/>
            <person name="Peeters S.H."/>
            <person name="Heuer A."/>
            <person name="Rast P."/>
            <person name="Oberbeckmann S."/>
            <person name="Bunk B."/>
            <person name="Jeske O."/>
            <person name="Meyerdierks A."/>
            <person name="Storesund J.E."/>
            <person name="Kallscheuer N."/>
            <person name="Luecker S."/>
            <person name="Lage O.M."/>
            <person name="Pohl T."/>
            <person name="Merkel B.J."/>
            <person name="Hornburger P."/>
            <person name="Mueller R.-W."/>
            <person name="Bruemmer F."/>
            <person name="Labrenz M."/>
            <person name="Spormann A.M."/>
            <person name="Op den Camp H."/>
            <person name="Overmann J."/>
            <person name="Amann R."/>
            <person name="Jetten M.S.M."/>
            <person name="Mascher T."/>
            <person name="Medema M.H."/>
            <person name="Devos D.P."/>
            <person name="Kaster A.-K."/>
            <person name="Ovreas L."/>
            <person name="Rohde M."/>
            <person name="Galperin M.Y."/>
            <person name="Jogler C."/>
        </authorList>
    </citation>
    <scope>NUCLEOTIDE SEQUENCE [LARGE SCALE GENOMIC DNA]</scope>
    <source>
        <strain evidence="3 4">Pla175</strain>
    </source>
</reference>
<gene>
    <name evidence="3" type="ORF">Pla175_22470</name>
</gene>
<dbReference type="AlphaFoldDB" id="A0A518DBM5"/>
<dbReference type="OrthoDB" id="265088at2"/>
<feature type="domain" description="POU-specific" evidence="2">
    <location>
        <begin position="1"/>
        <end position="18"/>
    </location>
</feature>
<dbReference type="InterPro" id="IPR000327">
    <property type="entry name" value="POU_dom"/>
</dbReference>
<dbReference type="PANTHER" id="PTHR30273">
    <property type="entry name" value="PERIPLASMIC SIGNAL SENSOR AND SIGMA FACTOR ACTIVATOR FECR-RELATED"/>
    <property type="match status" value="1"/>
</dbReference>
<keyword evidence="1" id="KW-0812">Transmembrane</keyword>
<evidence type="ECO:0000259" key="2">
    <source>
        <dbReference type="PROSITE" id="PS51179"/>
    </source>
</evidence>
<dbReference type="Pfam" id="PF04773">
    <property type="entry name" value="FecR"/>
    <property type="match status" value="1"/>
</dbReference>
<dbReference type="PROSITE" id="PS51179">
    <property type="entry name" value="POU_3"/>
    <property type="match status" value="1"/>
</dbReference>
<feature type="transmembrane region" description="Helical" evidence="1">
    <location>
        <begin position="88"/>
        <end position="105"/>
    </location>
</feature>
<name>A0A518DBM5_9BACT</name>
<keyword evidence="1" id="KW-1133">Transmembrane helix</keyword>
<keyword evidence="1" id="KW-0472">Membrane</keyword>